<name>A0AAJ4D4Y7_9BACI</name>
<protein>
    <submittedName>
        <fullName evidence="2">Uncharacterized protein</fullName>
    </submittedName>
</protein>
<sequence length="78" mass="7543">MMIGTICFILALFVLYNAITSPDEKNRNSGSSMFFSGGPDSSHGHHSGGCDSFGDGGGGDCSGGDCSGGGGDGGGGGF</sequence>
<gene>
    <name evidence="2" type="ORF">EQZ20_23415</name>
</gene>
<dbReference type="AlphaFoldDB" id="A0AAJ4D4Y7"/>
<reference evidence="2 3" key="1">
    <citation type="submission" date="2019-01" db="EMBL/GenBank/DDBJ databases">
        <title>Genome sequence of Bacillus glycinifermentans SRCM103574.</title>
        <authorList>
            <person name="Kong H.-J."/>
            <person name="Jeong S.-Y."/>
            <person name="Jeong D.-Y."/>
        </authorList>
    </citation>
    <scope>NUCLEOTIDE SEQUENCE [LARGE SCALE GENOMIC DNA]</scope>
    <source>
        <strain evidence="2 3">SRCM103574</strain>
    </source>
</reference>
<evidence type="ECO:0000313" key="2">
    <source>
        <dbReference type="EMBL" id="QAT67541.1"/>
    </source>
</evidence>
<dbReference type="Proteomes" id="UP000288675">
    <property type="component" value="Chromosome"/>
</dbReference>
<dbReference type="EMBL" id="CP035232">
    <property type="protein sequence ID" value="QAT67541.1"/>
    <property type="molecule type" value="Genomic_DNA"/>
</dbReference>
<feature type="region of interest" description="Disordered" evidence="1">
    <location>
        <begin position="27"/>
        <end position="49"/>
    </location>
</feature>
<proteinExistence type="predicted"/>
<evidence type="ECO:0000256" key="1">
    <source>
        <dbReference type="SAM" id="MobiDB-lite"/>
    </source>
</evidence>
<organism evidence="2 3">
    <name type="scientific">Bacillus glycinifermentans</name>
    <dbReference type="NCBI Taxonomy" id="1664069"/>
    <lineage>
        <taxon>Bacteria</taxon>
        <taxon>Bacillati</taxon>
        <taxon>Bacillota</taxon>
        <taxon>Bacilli</taxon>
        <taxon>Bacillales</taxon>
        <taxon>Bacillaceae</taxon>
        <taxon>Bacillus</taxon>
    </lineage>
</organism>
<accession>A0AAJ4D4Y7</accession>
<evidence type="ECO:0000313" key="3">
    <source>
        <dbReference type="Proteomes" id="UP000288675"/>
    </source>
</evidence>